<reference evidence="13" key="3">
    <citation type="submission" date="2025-09" db="UniProtKB">
        <authorList>
            <consortium name="Ensembl"/>
        </authorList>
    </citation>
    <scope>IDENTIFICATION</scope>
</reference>
<dbReference type="Gene3D" id="3.30.505.10">
    <property type="entry name" value="SH2 domain"/>
    <property type="match status" value="1"/>
</dbReference>
<dbReference type="Pfam" id="PF00017">
    <property type="entry name" value="SH2"/>
    <property type="match status" value="1"/>
</dbReference>
<sequence length="515" mass="57258">MSFDRVPSRSEVMGWGPNHLADYLRKMNLSGSDKVVLKHSMNGSRFVNMSENDLQKFPKLHAPMISKLCNEISKKEERRGLFSKKPTVPKYPEPDAPVEDLGWGEGEFESDDDYEEPDDQGSVGDYESPTEDLDDRFGVNDNDYEPPPSEPPEDLSHKVYPTLPMGDSDYIDNRSRNLPPVVCPRPPAAPLSARLPVEPSPPRRDNSPHCGGRPPGKFPEPPQVFRDKKPSRDRGSNQSPIRGRNTVDRPPTHPWRPQPEAPEPSSWAKLPAPPPTTSVSRSNSSARPPPNRFGADLRNETHDEGAVPPARHHTFPLQNKGLPPRPGLPGPPVRQSDSLPPSIPTAGSLPHKLQAAISVHRSSSRAGPDRQSVRPAVACMPPTPTDTQHTQDLDPRWYVGKVTRGQAEGCLKQVNKDGAYLVRDSTRQLADQPFTLMVLYQDKVFNIQIRQQNQQYLLGTGLKVQECFPTVEEIINHYSHSPLLLIDAKNRGSGQQNQCLLSDPAGYWLGGQNWS</sequence>
<protein>
    <recommendedName>
        <fullName evidence="7">Lymphocyte cytosolic protein 2</fullName>
    </recommendedName>
    <alternativeName>
        <fullName evidence="8">SH2 domain-containing leukocyte protein of 76 kDa</fullName>
    </alternativeName>
    <alternativeName>
        <fullName evidence="9">SLP-76 tyrosine phosphoprotein</fullName>
    </alternativeName>
</protein>
<dbReference type="FunFam" id="3.30.505.10:FF:000016">
    <property type="entry name" value="B-cell linker protein isoform 2"/>
    <property type="match status" value="1"/>
</dbReference>
<evidence type="ECO:0000256" key="1">
    <source>
        <dbReference type="ARBA" id="ARBA00004496"/>
    </source>
</evidence>
<dbReference type="FunFam" id="1.10.150.50:FF:000051">
    <property type="entry name" value="Lymphocyte cytosolic protein 2"/>
    <property type="match status" value="1"/>
</dbReference>
<keyword evidence="4 10" id="KW-0727">SH2 domain</keyword>
<feature type="region of interest" description="Disordered" evidence="11">
    <location>
        <begin position="76"/>
        <end position="392"/>
    </location>
</feature>
<feature type="compositionally biased region" description="Low complexity" evidence="11">
    <location>
        <begin position="277"/>
        <end position="286"/>
    </location>
</feature>
<organism evidence="13 14">
    <name type="scientific">Myripristis murdjan</name>
    <name type="common">pinecone soldierfish</name>
    <dbReference type="NCBI Taxonomy" id="586833"/>
    <lineage>
        <taxon>Eukaryota</taxon>
        <taxon>Metazoa</taxon>
        <taxon>Chordata</taxon>
        <taxon>Craniata</taxon>
        <taxon>Vertebrata</taxon>
        <taxon>Euteleostomi</taxon>
        <taxon>Actinopterygii</taxon>
        <taxon>Neopterygii</taxon>
        <taxon>Teleostei</taxon>
        <taxon>Neoteleostei</taxon>
        <taxon>Acanthomorphata</taxon>
        <taxon>Holocentriformes</taxon>
        <taxon>Holocentridae</taxon>
        <taxon>Myripristis</taxon>
    </lineage>
</organism>
<feature type="compositionally biased region" description="Pro residues" evidence="11">
    <location>
        <begin position="252"/>
        <end position="262"/>
    </location>
</feature>
<dbReference type="InterPro" id="IPR036860">
    <property type="entry name" value="SH2_dom_sf"/>
</dbReference>
<dbReference type="InterPro" id="IPR000980">
    <property type="entry name" value="SH2"/>
</dbReference>
<evidence type="ECO:0000256" key="7">
    <source>
        <dbReference type="ARBA" id="ARBA00073181"/>
    </source>
</evidence>
<dbReference type="AlphaFoldDB" id="A0A667YS78"/>
<feature type="compositionally biased region" description="Acidic residues" evidence="11">
    <location>
        <begin position="106"/>
        <end position="119"/>
    </location>
</feature>
<evidence type="ECO:0000256" key="9">
    <source>
        <dbReference type="ARBA" id="ARBA00079396"/>
    </source>
</evidence>
<feature type="compositionally biased region" description="Pro residues" evidence="11">
    <location>
        <begin position="323"/>
        <end position="332"/>
    </location>
</feature>
<dbReference type="InterPro" id="IPR013761">
    <property type="entry name" value="SAM/pointed_sf"/>
</dbReference>
<evidence type="ECO:0000256" key="2">
    <source>
        <dbReference type="ARBA" id="ARBA00022490"/>
    </source>
</evidence>
<evidence type="ECO:0000256" key="5">
    <source>
        <dbReference type="ARBA" id="ARBA00055328"/>
    </source>
</evidence>
<dbReference type="SUPFAM" id="SSF55550">
    <property type="entry name" value="SH2 domain"/>
    <property type="match status" value="1"/>
</dbReference>
<evidence type="ECO:0000256" key="4">
    <source>
        <dbReference type="ARBA" id="ARBA00022999"/>
    </source>
</evidence>
<evidence type="ECO:0000313" key="14">
    <source>
        <dbReference type="Proteomes" id="UP000472263"/>
    </source>
</evidence>
<dbReference type="GO" id="GO:0005829">
    <property type="term" value="C:cytosol"/>
    <property type="evidence" value="ECO:0007669"/>
    <property type="project" value="UniProtKB-ARBA"/>
</dbReference>
<evidence type="ECO:0000259" key="12">
    <source>
        <dbReference type="PROSITE" id="PS50001"/>
    </source>
</evidence>
<dbReference type="PROSITE" id="PS50001">
    <property type="entry name" value="SH2"/>
    <property type="match status" value="1"/>
</dbReference>
<reference evidence="13" key="1">
    <citation type="submission" date="2019-06" db="EMBL/GenBank/DDBJ databases">
        <authorList>
            <consortium name="Wellcome Sanger Institute Data Sharing"/>
        </authorList>
    </citation>
    <scope>NUCLEOTIDE SEQUENCE [LARGE SCALE GENOMIC DNA]</scope>
</reference>
<dbReference type="GO" id="GO:0035556">
    <property type="term" value="P:intracellular signal transduction"/>
    <property type="evidence" value="ECO:0007669"/>
    <property type="project" value="TreeGrafter"/>
</dbReference>
<proteinExistence type="predicted"/>
<dbReference type="GO" id="GO:0002376">
    <property type="term" value="P:immune system process"/>
    <property type="evidence" value="ECO:0007669"/>
    <property type="project" value="UniProtKB-ARBA"/>
</dbReference>
<feature type="compositionally biased region" description="Basic and acidic residues" evidence="11">
    <location>
        <begin position="295"/>
        <end position="305"/>
    </location>
</feature>
<feature type="compositionally biased region" description="Basic and acidic residues" evidence="11">
    <location>
        <begin position="225"/>
        <end position="235"/>
    </location>
</feature>
<keyword evidence="3" id="KW-0597">Phosphoprotein</keyword>
<keyword evidence="2" id="KW-0963">Cytoplasm</keyword>
<dbReference type="Gene3D" id="1.10.150.50">
    <property type="entry name" value="Transcription Factor, Ets-1"/>
    <property type="match status" value="1"/>
</dbReference>
<evidence type="ECO:0000256" key="8">
    <source>
        <dbReference type="ARBA" id="ARBA00076939"/>
    </source>
</evidence>
<dbReference type="Proteomes" id="UP000472263">
    <property type="component" value="Chromosome 14"/>
</dbReference>
<gene>
    <name evidence="13" type="primary">lcp2a</name>
</gene>
<evidence type="ECO:0000256" key="6">
    <source>
        <dbReference type="ARBA" id="ARBA00064703"/>
    </source>
</evidence>
<evidence type="ECO:0000256" key="11">
    <source>
        <dbReference type="SAM" id="MobiDB-lite"/>
    </source>
</evidence>
<dbReference type="PANTHER" id="PTHR14098">
    <property type="entry name" value="SH2 DOMAIN CONTAINING PROTEIN"/>
    <property type="match status" value="1"/>
</dbReference>
<dbReference type="OrthoDB" id="9934029at2759"/>
<dbReference type="PANTHER" id="PTHR14098:SF1">
    <property type="entry name" value="LYMPHOCYTE CYTOSOLIC PROTEIN 2"/>
    <property type="match status" value="1"/>
</dbReference>
<dbReference type="SMART" id="SM00252">
    <property type="entry name" value="SH2"/>
    <property type="match status" value="1"/>
</dbReference>
<dbReference type="PRINTS" id="PR00401">
    <property type="entry name" value="SH2DOMAIN"/>
</dbReference>
<comment type="subcellular location">
    <subcellularLocation>
        <location evidence="1">Cytoplasm</location>
    </subcellularLocation>
</comment>
<keyword evidence="14" id="KW-1185">Reference proteome</keyword>
<name>A0A667YS78_9TELE</name>
<evidence type="ECO:0000256" key="3">
    <source>
        <dbReference type="ARBA" id="ARBA00022553"/>
    </source>
</evidence>
<evidence type="ECO:0000256" key="10">
    <source>
        <dbReference type="PROSITE-ProRule" id="PRU00191"/>
    </source>
</evidence>
<dbReference type="SUPFAM" id="SSF47769">
    <property type="entry name" value="SAM/Pointed domain"/>
    <property type="match status" value="1"/>
</dbReference>
<reference evidence="13" key="2">
    <citation type="submission" date="2025-08" db="UniProtKB">
        <authorList>
            <consortium name="Ensembl"/>
        </authorList>
    </citation>
    <scope>IDENTIFICATION</scope>
</reference>
<feature type="domain" description="SH2" evidence="12">
    <location>
        <begin position="397"/>
        <end position="505"/>
    </location>
</feature>
<comment type="subunit">
    <text evidence="6">Interacts with SLA. Interacts with CBLB. Interacts with GRB2. Interacts with SHB. Interacts with PRAM1. Interacts (via SH2 domain) with CD6 (via tyrosine phosphorylated C-terminus). Interacts with FYB1 and the phosphorylated form of FYB2. Interacts with 14-3-3 adapter/YWHAZ; this phosphorylation leads to YWHAZ proteolytic degradation. Interacts with VAV1; this interaction plays a role in TCR-mediated cytokine production. Interacts with AGER; this interaction plays an important role in AGER-mediated pro-inflammatory responses and cytokine release.</text>
</comment>
<dbReference type="InParanoid" id="A0A667YS78"/>
<dbReference type="InterPro" id="IPR051751">
    <property type="entry name" value="Immunoreceptor_sig_adapters"/>
</dbReference>
<dbReference type="GeneTree" id="ENSGT00940000156835"/>
<dbReference type="GO" id="GO:0007169">
    <property type="term" value="P:cell surface receptor protein tyrosine kinase signaling pathway"/>
    <property type="evidence" value="ECO:0007669"/>
    <property type="project" value="TreeGrafter"/>
</dbReference>
<accession>A0A667YS78</accession>
<dbReference type="Ensembl" id="ENSMMDT00005034146.1">
    <property type="protein sequence ID" value="ENSMMDP00005033405.1"/>
    <property type="gene ID" value="ENSMMDG00005015728.1"/>
</dbReference>
<comment type="function">
    <text evidence="5">Adapter protein primarily involved in signaling pathways within T-cells, as well as other immune cells such as platelets, mast cells, and natural killer (NK) cells. Plays a crucial role for transducing signal from the T-cell receptor (TCR) after antigen recognition leading to T-cell activation. Mechanistically, once phosphorylated by the kinase ZAP70, mediates interactions with the guanine-nucleotide exchange factor VAV1, the adapter protein NCK and the kinase ITK. In turn, stimulates the activation of PKC-theta/PRKCQ and NF-kappa-B transcriptional activity in response to CD3 and CD28 costimulation. Also plays an essential role in AGER-induced signaling pathways including p38 MAPK and ERK1/2 activation leading to cytokine release and pro-inflammatory responses.</text>
</comment>
<evidence type="ECO:0000313" key="13">
    <source>
        <dbReference type="Ensembl" id="ENSMMDP00005033405.1"/>
    </source>
</evidence>